<sequence>MHHGIKTLSFFFTLILLGSCARTPLSTQKGKLYTIAFYNTEKLFDTKNDPKTADDAYTPTGEREWTEERYNRKLKNIASVIAGIGGKGSPAVVGLGEVENKQVVEELVNTSPLKKFDYNVIHYDMPDEQGLDVALIYQPKHFKPTATQAIPIKFSEGNYSSRDILQVKGELRGEPVTIYVTHWPPRNRTRSGRQDDTRLRNAARTLRQQIEQQQKVDPNTKIIVLGDFDAEPDAAVMKEVLNATGRPDPAYKEELFNTHYLSFVNRAGTYANEGDFKVLDQILVSKSLLTNNTGLQYVRGSAGIHAPDFSKFLFGKYKDTPNRTYSGNLYIGGYSDHFPVYIQLQRKR</sequence>
<dbReference type="InterPro" id="IPR036691">
    <property type="entry name" value="Endo/exonu/phosph_ase_sf"/>
</dbReference>
<keyword evidence="3" id="KW-1185">Reference proteome</keyword>
<evidence type="ECO:0000313" key="2">
    <source>
        <dbReference type="EMBL" id="MFD2998790.1"/>
    </source>
</evidence>
<dbReference type="Pfam" id="PF19580">
    <property type="entry name" value="Exo_endo_phos_3"/>
    <property type="match status" value="1"/>
</dbReference>
<dbReference type="RefSeq" id="WP_377479137.1">
    <property type="nucleotide sequence ID" value="NZ_JBHUOX010000001.1"/>
</dbReference>
<organism evidence="2 3">
    <name type="scientific">Pontibacter toksunensis</name>
    <dbReference type="NCBI Taxonomy" id="1332631"/>
    <lineage>
        <taxon>Bacteria</taxon>
        <taxon>Pseudomonadati</taxon>
        <taxon>Bacteroidota</taxon>
        <taxon>Cytophagia</taxon>
        <taxon>Cytophagales</taxon>
        <taxon>Hymenobacteraceae</taxon>
        <taxon>Pontibacter</taxon>
    </lineage>
</organism>
<keyword evidence="2" id="KW-0378">Hydrolase</keyword>
<dbReference type="Proteomes" id="UP001597641">
    <property type="component" value="Unassembled WGS sequence"/>
</dbReference>
<keyword evidence="2" id="KW-0540">Nuclease</keyword>
<keyword evidence="2" id="KW-0255">Endonuclease</keyword>
<dbReference type="EMBL" id="JBHUOX010000001">
    <property type="protein sequence ID" value="MFD2998790.1"/>
    <property type="molecule type" value="Genomic_DNA"/>
</dbReference>
<dbReference type="InterPro" id="IPR005135">
    <property type="entry name" value="Endo/exonuclease/phosphatase"/>
</dbReference>
<dbReference type="SUPFAM" id="SSF56219">
    <property type="entry name" value="DNase I-like"/>
    <property type="match status" value="1"/>
</dbReference>
<dbReference type="Gene3D" id="3.60.10.10">
    <property type="entry name" value="Endonuclease/exonuclease/phosphatase"/>
    <property type="match status" value="1"/>
</dbReference>
<gene>
    <name evidence="2" type="ORF">ACFS7Z_00330</name>
</gene>
<proteinExistence type="predicted"/>
<dbReference type="PANTHER" id="PTHR42834">
    <property type="entry name" value="ENDONUCLEASE/EXONUCLEASE/PHOSPHATASE FAMILY PROTEIN (AFU_ORTHOLOGUE AFUA_3G09210)"/>
    <property type="match status" value="1"/>
</dbReference>
<accession>A0ABW6BM31</accession>
<feature type="domain" description="Endonuclease/exonuclease/phosphatase" evidence="1">
    <location>
        <begin position="34"/>
        <end position="346"/>
    </location>
</feature>
<evidence type="ECO:0000313" key="3">
    <source>
        <dbReference type="Proteomes" id="UP001597641"/>
    </source>
</evidence>
<evidence type="ECO:0000259" key="1">
    <source>
        <dbReference type="Pfam" id="PF19580"/>
    </source>
</evidence>
<dbReference type="PROSITE" id="PS51257">
    <property type="entry name" value="PROKAR_LIPOPROTEIN"/>
    <property type="match status" value="1"/>
</dbReference>
<reference evidence="3" key="1">
    <citation type="journal article" date="2019" name="Int. J. Syst. Evol. Microbiol.">
        <title>The Global Catalogue of Microorganisms (GCM) 10K type strain sequencing project: providing services to taxonomists for standard genome sequencing and annotation.</title>
        <authorList>
            <consortium name="The Broad Institute Genomics Platform"/>
            <consortium name="The Broad Institute Genome Sequencing Center for Infectious Disease"/>
            <person name="Wu L."/>
            <person name="Ma J."/>
        </authorList>
    </citation>
    <scope>NUCLEOTIDE SEQUENCE [LARGE SCALE GENOMIC DNA]</scope>
    <source>
        <strain evidence="3">KCTC 23984</strain>
    </source>
</reference>
<comment type="caution">
    <text evidence="2">The sequence shown here is derived from an EMBL/GenBank/DDBJ whole genome shotgun (WGS) entry which is preliminary data.</text>
</comment>
<dbReference type="GO" id="GO:0004519">
    <property type="term" value="F:endonuclease activity"/>
    <property type="evidence" value="ECO:0007669"/>
    <property type="project" value="UniProtKB-KW"/>
</dbReference>
<name>A0ABW6BM31_9BACT</name>
<dbReference type="PANTHER" id="PTHR42834:SF1">
    <property type="entry name" value="ENDONUCLEASE_EXONUCLEASE_PHOSPHATASE FAMILY PROTEIN (AFU_ORTHOLOGUE AFUA_3G09210)"/>
    <property type="match status" value="1"/>
</dbReference>
<protein>
    <submittedName>
        <fullName evidence="2">Endonuclease/exonuclease/phosphatase family protein</fullName>
    </submittedName>
</protein>